<dbReference type="EnsemblProtists" id="EOD25073">
    <property type="protein sequence ID" value="EOD25073"/>
    <property type="gene ID" value="EMIHUDRAFT_206154"/>
</dbReference>
<keyword evidence="2" id="KW-1185">Reference proteome</keyword>
<organism evidence="1 2">
    <name type="scientific">Emiliania huxleyi (strain CCMP1516)</name>
    <dbReference type="NCBI Taxonomy" id="280463"/>
    <lineage>
        <taxon>Eukaryota</taxon>
        <taxon>Haptista</taxon>
        <taxon>Haptophyta</taxon>
        <taxon>Prymnesiophyceae</taxon>
        <taxon>Isochrysidales</taxon>
        <taxon>Noelaerhabdaceae</taxon>
        <taxon>Emiliania</taxon>
    </lineage>
</organism>
<dbReference type="PaxDb" id="2903-EOD25073"/>
<dbReference type="KEGG" id="ehx:EMIHUDRAFT_206154"/>
<proteinExistence type="predicted"/>
<dbReference type="RefSeq" id="XP_005777502.1">
    <property type="nucleotide sequence ID" value="XM_005777445.1"/>
</dbReference>
<dbReference type="Proteomes" id="UP000013827">
    <property type="component" value="Unassembled WGS sequence"/>
</dbReference>
<name>A0A0D3JNI8_EMIH1</name>
<dbReference type="HOGENOM" id="CLU_2282753_0_0_1"/>
<accession>A0A0D3JNI8</accession>
<evidence type="ECO:0000313" key="1">
    <source>
        <dbReference type="EnsemblProtists" id="EOD25073"/>
    </source>
</evidence>
<dbReference type="AlphaFoldDB" id="A0A0D3JNI8"/>
<protein>
    <submittedName>
        <fullName evidence="1">Uncharacterized protein</fullName>
    </submittedName>
</protein>
<reference evidence="2" key="1">
    <citation type="journal article" date="2013" name="Nature">
        <title>Pan genome of the phytoplankton Emiliania underpins its global distribution.</title>
        <authorList>
            <person name="Read B.A."/>
            <person name="Kegel J."/>
            <person name="Klute M.J."/>
            <person name="Kuo A."/>
            <person name="Lefebvre S.C."/>
            <person name="Maumus F."/>
            <person name="Mayer C."/>
            <person name="Miller J."/>
            <person name="Monier A."/>
            <person name="Salamov A."/>
            <person name="Young J."/>
            <person name="Aguilar M."/>
            <person name="Claverie J.M."/>
            <person name="Frickenhaus S."/>
            <person name="Gonzalez K."/>
            <person name="Herman E.K."/>
            <person name="Lin Y.C."/>
            <person name="Napier J."/>
            <person name="Ogata H."/>
            <person name="Sarno A.F."/>
            <person name="Shmutz J."/>
            <person name="Schroeder D."/>
            <person name="de Vargas C."/>
            <person name="Verret F."/>
            <person name="von Dassow P."/>
            <person name="Valentin K."/>
            <person name="Van de Peer Y."/>
            <person name="Wheeler G."/>
            <person name="Dacks J.B."/>
            <person name="Delwiche C.F."/>
            <person name="Dyhrman S.T."/>
            <person name="Glockner G."/>
            <person name="John U."/>
            <person name="Richards T."/>
            <person name="Worden A.Z."/>
            <person name="Zhang X."/>
            <person name="Grigoriev I.V."/>
            <person name="Allen A.E."/>
            <person name="Bidle K."/>
            <person name="Borodovsky M."/>
            <person name="Bowler C."/>
            <person name="Brownlee C."/>
            <person name="Cock J.M."/>
            <person name="Elias M."/>
            <person name="Gladyshev V.N."/>
            <person name="Groth M."/>
            <person name="Guda C."/>
            <person name="Hadaegh A."/>
            <person name="Iglesias-Rodriguez M.D."/>
            <person name="Jenkins J."/>
            <person name="Jones B.M."/>
            <person name="Lawson T."/>
            <person name="Leese F."/>
            <person name="Lindquist E."/>
            <person name="Lobanov A."/>
            <person name="Lomsadze A."/>
            <person name="Malik S.B."/>
            <person name="Marsh M.E."/>
            <person name="Mackinder L."/>
            <person name="Mock T."/>
            <person name="Mueller-Roeber B."/>
            <person name="Pagarete A."/>
            <person name="Parker M."/>
            <person name="Probert I."/>
            <person name="Quesneville H."/>
            <person name="Raines C."/>
            <person name="Rensing S.A."/>
            <person name="Riano-Pachon D.M."/>
            <person name="Richier S."/>
            <person name="Rokitta S."/>
            <person name="Shiraiwa Y."/>
            <person name="Soanes D.M."/>
            <person name="van der Giezen M."/>
            <person name="Wahlund T.M."/>
            <person name="Williams B."/>
            <person name="Wilson W."/>
            <person name="Wolfe G."/>
            <person name="Wurch L.L."/>
        </authorList>
    </citation>
    <scope>NUCLEOTIDE SEQUENCE</scope>
</reference>
<dbReference type="GeneID" id="17270619"/>
<evidence type="ECO:0000313" key="2">
    <source>
        <dbReference type="Proteomes" id="UP000013827"/>
    </source>
</evidence>
<reference evidence="1" key="2">
    <citation type="submission" date="2024-10" db="UniProtKB">
        <authorList>
            <consortium name="EnsemblProtists"/>
        </authorList>
    </citation>
    <scope>IDENTIFICATION</scope>
</reference>
<sequence length="102" mass="11503">MAARALSPRVDTSDATERDPYSARFKLRAVRAALARPVWRRIVPTCREFDISSLELRDWIKDRDEIESLAILEEIVDTVAVERGEGEEGEKTHFIGIGAAYA</sequence>